<evidence type="ECO:0000313" key="6">
    <source>
        <dbReference type="EMBL" id="PPA72379.1"/>
    </source>
</evidence>
<dbReference type="AlphaFoldDB" id="A0A2S5GHB6"/>
<comment type="caution">
    <text evidence="6">The sequence shown here is derived from an EMBL/GenBank/DDBJ whole genome shotgun (WGS) entry which is preliminary data.</text>
</comment>
<dbReference type="Pfam" id="PF07676">
    <property type="entry name" value="PD40"/>
    <property type="match status" value="4"/>
</dbReference>
<name>A0A2S5GHB6_9BACL</name>
<dbReference type="RefSeq" id="WP_104056529.1">
    <property type="nucleotide sequence ID" value="NZ_PREZ01000001.1"/>
</dbReference>
<dbReference type="GO" id="GO:0004252">
    <property type="term" value="F:serine-type endopeptidase activity"/>
    <property type="evidence" value="ECO:0007669"/>
    <property type="project" value="TreeGrafter"/>
</dbReference>
<organism evidence="6 7">
    <name type="scientific">Jeotgalibacillus proteolyticus</name>
    <dbReference type="NCBI Taxonomy" id="2082395"/>
    <lineage>
        <taxon>Bacteria</taxon>
        <taxon>Bacillati</taxon>
        <taxon>Bacillota</taxon>
        <taxon>Bacilli</taxon>
        <taxon>Bacillales</taxon>
        <taxon>Caryophanaceae</taxon>
        <taxon>Jeotgalibacillus</taxon>
    </lineage>
</organism>
<dbReference type="Gene3D" id="3.40.50.1820">
    <property type="entry name" value="alpha/beta hydrolase"/>
    <property type="match status" value="1"/>
</dbReference>
<sequence length="662" mass="74243">MAEKRKITVEDLYSIHSVTDPRWSPQGDEVIFVKTHINPKSHTYASNLFHVDSNSGEITQWTFGDKKVSSPRWSPNGKKVAFVSNRSGKNQLYILSKTGGEARQITDTEHGAGNPVWSPCGTKLAFSVSLKKDETIPKAEEEKKEEAQDELTPFETVTMKYKADGAGLLEGKEQHIAIINIETDELVQVTSGENSYTLFDWSPDGEKLAYSTNNEAENKDFSFNNELYIYSLKNGTREKIKTKEGYLGGAAWSPDGEKVAYTASDRTYENASHAKLWVYDSTTQTQQCITEGIDAPVGDFSVGDIQQGAGVQSVVWSDNESFYFVISDQGSVSLYFGSINGEVYPALSGSHHVYGFDVHGPSQQVIAAISTAVSPGELHLLHIPSGKNTQLTETNKSWLEEVEAVEPEQIRFKSAGDWEVHGWFMKPAGYREGEKYPLVLNIHGGPHAMYANTFFHEMQVLAAQGYAVLYVNPRGSHGYGQKFVDAVRGDYGGNDYNDLMAAVDYVLEEYGFIDQERLGVTGGSYGGFMTNWIVGHTDRFKAAVTQRSISNWISFYGVSDIGYYFSEWQIQADLNDIDTLWKHSPLAYINQINTPLLIMHSEKDYRCPIEQAEQLYIALKRKEKTAKLVRFPESDHNLSRTGKPNLRLERLNYLTGWFAEYL</sequence>
<feature type="domain" description="Peptidase S9 prolyl oligopeptidase catalytic" evidence="5">
    <location>
        <begin position="453"/>
        <end position="662"/>
    </location>
</feature>
<dbReference type="InterPro" id="IPR011042">
    <property type="entry name" value="6-blade_b-propeller_TolB-like"/>
</dbReference>
<evidence type="ECO:0000256" key="1">
    <source>
        <dbReference type="ARBA" id="ARBA00010040"/>
    </source>
</evidence>
<accession>A0A2S5GHB6</accession>
<evidence type="ECO:0000256" key="4">
    <source>
        <dbReference type="ARBA" id="ARBA00022825"/>
    </source>
</evidence>
<evidence type="ECO:0000259" key="5">
    <source>
        <dbReference type="Pfam" id="PF00326"/>
    </source>
</evidence>
<dbReference type="PANTHER" id="PTHR42776:SF27">
    <property type="entry name" value="DIPEPTIDYL PEPTIDASE FAMILY MEMBER 6"/>
    <property type="match status" value="1"/>
</dbReference>
<keyword evidence="4" id="KW-0720">Serine protease</keyword>
<dbReference type="SUPFAM" id="SSF82171">
    <property type="entry name" value="DPP6 N-terminal domain-like"/>
    <property type="match status" value="1"/>
</dbReference>
<keyword evidence="3" id="KW-0378">Hydrolase</keyword>
<proteinExistence type="inferred from homology"/>
<dbReference type="InterPro" id="IPR011659">
    <property type="entry name" value="WD40"/>
</dbReference>
<dbReference type="InterPro" id="IPR029058">
    <property type="entry name" value="AB_hydrolase_fold"/>
</dbReference>
<reference evidence="6 7" key="1">
    <citation type="submission" date="2018-02" db="EMBL/GenBank/DDBJ databases">
        <title>Jeotgalibacillus proteolyticum sp. nov. a protease producing bacterium isolated from ocean sediments of Laizhou Bay.</title>
        <authorList>
            <person name="Li Y."/>
        </authorList>
    </citation>
    <scope>NUCLEOTIDE SEQUENCE [LARGE SCALE GENOMIC DNA]</scope>
    <source>
        <strain evidence="6 7">22-7</strain>
    </source>
</reference>
<keyword evidence="2" id="KW-0645">Protease</keyword>
<dbReference type="Proteomes" id="UP000239047">
    <property type="component" value="Unassembled WGS sequence"/>
</dbReference>
<protein>
    <submittedName>
        <fullName evidence="6">Peptidase</fullName>
    </submittedName>
</protein>
<dbReference type="EMBL" id="PREZ01000001">
    <property type="protein sequence ID" value="PPA72379.1"/>
    <property type="molecule type" value="Genomic_DNA"/>
</dbReference>
<dbReference type="Gene3D" id="2.120.10.30">
    <property type="entry name" value="TolB, C-terminal domain"/>
    <property type="match status" value="2"/>
</dbReference>
<dbReference type="OrthoDB" id="108903at2"/>
<evidence type="ECO:0000313" key="7">
    <source>
        <dbReference type="Proteomes" id="UP000239047"/>
    </source>
</evidence>
<dbReference type="SUPFAM" id="SSF53474">
    <property type="entry name" value="alpha/beta-Hydrolases"/>
    <property type="match status" value="1"/>
</dbReference>
<dbReference type="FunFam" id="3.40.50.1820:FF:000028">
    <property type="entry name" value="S9 family peptidase"/>
    <property type="match status" value="1"/>
</dbReference>
<dbReference type="InterPro" id="IPR001375">
    <property type="entry name" value="Peptidase_S9_cat"/>
</dbReference>
<dbReference type="Pfam" id="PF00326">
    <property type="entry name" value="Peptidase_S9"/>
    <property type="match status" value="1"/>
</dbReference>
<evidence type="ECO:0000256" key="3">
    <source>
        <dbReference type="ARBA" id="ARBA00022801"/>
    </source>
</evidence>
<dbReference type="PANTHER" id="PTHR42776">
    <property type="entry name" value="SERINE PEPTIDASE S9 FAMILY MEMBER"/>
    <property type="match status" value="1"/>
</dbReference>
<dbReference type="GO" id="GO:0006508">
    <property type="term" value="P:proteolysis"/>
    <property type="evidence" value="ECO:0007669"/>
    <property type="project" value="UniProtKB-KW"/>
</dbReference>
<keyword evidence="7" id="KW-1185">Reference proteome</keyword>
<gene>
    <name evidence="6" type="ORF">C4B60_03105</name>
</gene>
<evidence type="ECO:0000256" key="2">
    <source>
        <dbReference type="ARBA" id="ARBA00022670"/>
    </source>
</evidence>
<comment type="similarity">
    <text evidence="1">Belongs to the peptidase S9C family.</text>
</comment>